<organism evidence="7 8">
    <name type="scientific">Plasmodium malariae</name>
    <dbReference type="NCBI Taxonomy" id="5858"/>
    <lineage>
        <taxon>Eukaryota</taxon>
        <taxon>Sar</taxon>
        <taxon>Alveolata</taxon>
        <taxon>Apicomplexa</taxon>
        <taxon>Aconoidasida</taxon>
        <taxon>Haemosporida</taxon>
        <taxon>Plasmodiidae</taxon>
        <taxon>Plasmodium</taxon>
        <taxon>Plasmodium (Plasmodium)</taxon>
    </lineage>
</organism>
<evidence type="ECO:0000313" key="7">
    <source>
        <dbReference type="EMBL" id="SBT70761.1"/>
    </source>
</evidence>
<dbReference type="GO" id="GO:0015165">
    <property type="term" value="F:pyrimidine nucleotide-sugar transmembrane transporter activity"/>
    <property type="evidence" value="ECO:0007669"/>
    <property type="project" value="InterPro"/>
</dbReference>
<feature type="compositionally biased region" description="Polar residues" evidence="5">
    <location>
        <begin position="31"/>
        <end position="54"/>
    </location>
</feature>
<keyword evidence="4 6" id="KW-0472">Membrane</keyword>
<feature type="transmembrane region" description="Helical" evidence="6">
    <location>
        <begin position="420"/>
        <end position="446"/>
    </location>
</feature>
<evidence type="ECO:0000313" key="8">
    <source>
        <dbReference type="Proteomes" id="UP000219799"/>
    </source>
</evidence>
<dbReference type="Pfam" id="PF04142">
    <property type="entry name" value="Nuc_sug_transp"/>
    <property type="match status" value="2"/>
</dbReference>
<keyword evidence="3 6" id="KW-1133">Transmembrane helix</keyword>
<dbReference type="Proteomes" id="UP000219799">
    <property type="component" value="Chromosome 6"/>
</dbReference>
<feature type="transmembrane region" description="Helical" evidence="6">
    <location>
        <begin position="74"/>
        <end position="92"/>
    </location>
</feature>
<feature type="region of interest" description="Disordered" evidence="5">
    <location>
        <begin position="1"/>
        <end position="63"/>
    </location>
</feature>
<feature type="transmembrane region" description="Helical" evidence="6">
    <location>
        <begin position="572"/>
        <end position="593"/>
    </location>
</feature>
<accession>A0A1C3KB31</accession>
<evidence type="ECO:0000256" key="6">
    <source>
        <dbReference type="SAM" id="Phobius"/>
    </source>
</evidence>
<comment type="subcellular location">
    <subcellularLocation>
        <location evidence="1">Membrane</location>
        <topology evidence="1">Multi-pass membrane protein</topology>
    </subcellularLocation>
</comment>
<feature type="transmembrane region" description="Helical" evidence="6">
    <location>
        <begin position="545"/>
        <end position="566"/>
    </location>
</feature>
<evidence type="ECO:0000256" key="4">
    <source>
        <dbReference type="ARBA" id="ARBA00023136"/>
    </source>
</evidence>
<dbReference type="PANTHER" id="PTHR10231">
    <property type="entry name" value="NUCLEOTIDE-SUGAR TRANSMEMBRANE TRANSPORTER"/>
    <property type="match status" value="1"/>
</dbReference>
<dbReference type="GO" id="GO:0000139">
    <property type="term" value="C:Golgi membrane"/>
    <property type="evidence" value="ECO:0007669"/>
    <property type="project" value="InterPro"/>
</dbReference>
<feature type="transmembrane region" description="Helical" evidence="6">
    <location>
        <begin position="150"/>
        <end position="173"/>
    </location>
</feature>
<feature type="compositionally biased region" description="Basic and acidic residues" evidence="5">
    <location>
        <begin position="15"/>
        <end position="29"/>
    </location>
</feature>
<keyword evidence="2 6" id="KW-0812">Transmembrane</keyword>
<proteinExistence type="predicted"/>
<evidence type="ECO:0000256" key="3">
    <source>
        <dbReference type="ARBA" id="ARBA00022989"/>
    </source>
</evidence>
<evidence type="ECO:0000256" key="5">
    <source>
        <dbReference type="SAM" id="MobiDB-lite"/>
    </source>
</evidence>
<feature type="transmembrane region" description="Helical" evidence="6">
    <location>
        <begin position="185"/>
        <end position="202"/>
    </location>
</feature>
<feature type="transmembrane region" description="Helical" evidence="6">
    <location>
        <begin position="112"/>
        <end position="130"/>
    </location>
</feature>
<dbReference type="EMBL" id="LT594494">
    <property type="protein sequence ID" value="SBT70761.1"/>
    <property type="molecule type" value="Genomic_DNA"/>
</dbReference>
<gene>
    <name evidence="7" type="primary">PmlGA01_060013400</name>
    <name evidence="7" type="ORF">PMLGA01_060013400</name>
</gene>
<dbReference type="SUPFAM" id="SSF103481">
    <property type="entry name" value="Multidrug resistance efflux transporter EmrE"/>
    <property type="match status" value="1"/>
</dbReference>
<dbReference type="AlphaFoldDB" id="A0A1C3KB31"/>
<evidence type="ECO:0000256" key="2">
    <source>
        <dbReference type="ARBA" id="ARBA00022692"/>
    </source>
</evidence>
<sequence length="621" mass="72050">MEESYAPITRNRSKLSNDKVDKNYEHDGGVESNQCNSIVGSSQRDSAAGSNQRSSKCKSPLRSSDCGTYHCEGLFLKVILFVVVTVHSLLIYSMIRIKKIKKINYNIRDENIIFLTEIVKFFTSLIFYIHENKFNLKLIRENVSDIFSTRRFYVISLVVPSILYYLQNMLFYVAMYNIPTPLFQLLYQFRILIVVLFTFLILNKKIKSTQVVSITFLFLSLICLKDYNMDYNNHTSHKNDKINWSNDIAHDQCLFTNYIWNKKDILFYFHQGKSLCTIGTGGNISSSSSSHKMGHSLFLYEMKMKLVFQQKLNRKYGSYILPDHARNNCEMELSNGCISDSSDAFIIRISASGANNSDSVRRGTPNSTVSIGSTNAYITSYASNASNTCDGIAKPINREEMYDPPSNNVKNEEKHGHNNILIGVLTTFLATFTSGFSSVFLEFLYVNYTYSFWFQNICLAFFSIILSVCMNNMNMSSIFNKFLNKKYTRNNNYDMITLHRSLKYSHCDDFHDSDNCYSCCNWDDYFLLSNIRNYFAQYFNSFKEFVYVFSFVFLNSVGGIITSVFIKHVGSVTRFFVTPVSLLFNIYMSSIYFKDFEFTFNYLISLVFVSFSLYFYFKEMY</sequence>
<feature type="transmembrane region" description="Helical" evidence="6">
    <location>
        <begin position="452"/>
        <end position="473"/>
    </location>
</feature>
<feature type="transmembrane region" description="Helical" evidence="6">
    <location>
        <begin position="600"/>
        <end position="617"/>
    </location>
</feature>
<protein>
    <submittedName>
        <fullName evidence="7">UDP-N-acetyl glucosamine:UMP antiporter, putative</fullName>
    </submittedName>
</protein>
<dbReference type="VEuPathDB" id="PlasmoDB:PmUG01_06019600"/>
<reference evidence="7 8" key="1">
    <citation type="submission" date="2016-06" db="EMBL/GenBank/DDBJ databases">
        <authorList>
            <consortium name="Pathogen Informatics"/>
        </authorList>
    </citation>
    <scope>NUCLEOTIDE SEQUENCE [LARGE SCALE GENOMIC DNA]</scope>
    <source>
        <strain evidence="7">PmlGA01</strain>
    </source>
</reference>
<name>A0A1C3KB31_PLAMA</name>
<evidence type="ECO:0000256" key="1">
    <source>
        <dbReference type="ARBA" id="ARBA00004141"/>
    </source>
</evidence>
<dbReference type="InterPro" id="IPR037185">
    <property type="entry name" value="EmrE-like"/>
</dbReference>
<dbReference type="InterPro" id="IPR007271">
    <property type="entry name" value="Nuc_sug_transpt"/>
</dbReference>